<feature type="region of interest" description="Disordered" evidence="2">
    <location>
        <begin position="290"/>
        <end position="368"/>
    </location>
</feature>
<feature type="coiled-coil region" evidence="1">
    <location>
        <begin position="226"/>
        <end position="264"/>
    </location>
</feature>
<protein>
    <submittedName>
        <fullName evidence="3">Uncharacterized protein</fullName>
    </submittedName>
</protein>
<accession>A0A843W4L3</accession>
<dbReference type="AlphaFoldDB" id="A0A843W4L3"/>
<gene>
    <name evidence="3" type="ORF">Taro_033396</name>
</gene>
<feature type="compositionally biased region" description="Polar residues" evidence="2">
    <location>
        <begin position="297"/>
        <end position="311"/>
    </location>
</feature>
<comment type="caution">
    <text evidence="3">The sequence shown here is derived from an EMBL/GenBank/DDBJ whole genome shotgun (WGS) entry which is preliminary data.</text>
</comment>
<evidence type="ECO:0000256" key="1">
    <source>
        <dbReference type="SAM" id="Coils"/>
    </source>
</evidence>
<feature type="non-terminal residue" evidence="3">
    <location>
        <position position="368"/>
    </location>
</feature>
<evidence type="ECO:0000313" key="4">
    <source>
        <dbReference type="Proteomes" id="UP000652761"/>
    </source>
</evidence>
<name>A0A843W4L3_COLES</name>
<dbReference type="Proteomes" id="UP000652761">
    <property type="component" value="Unassembled WGS sequence"/>
</dbReference>
<sequence>LGNRHVRDYPALLVVWEPYASQDDGGQPWVVSGRGLFGQDIWVYCLNEIKPLRLRLVARTLGLHQQWSDETEPRGIGRKTRGKAKTVDWRTHFSEQFADWHRGGQVVVRDATNSTAYLRRFQEEYGARDFMRPERDGRDTLIGQLEGQLAEARVALETLRAAQVAAVQADAGGASSSRGPAVETEELKGALAREAGFVAELTEQSRRLIELQSQVTHPETELPRDVAELRALLALERRDLERQQARWELERSRWELERERLTQQSVEARTSQGVAERLLKASEDRYRRGWERAREQGQASAYSESILATSSQHERNVRDAVVAQRSTGSQAPMGPPASPAVVADQGEAESSRRAGPAEGGDESQTTSP</sequence>
<dbReference type="EMBL" id="NMUH01002545">
    <property type="protein sequence ID" value="MQM00651.1"/>
    <property type="molecule type" value="Genomic_DNA"/>
</dbReference>
<evidence type="ECO:0000256" key="2">
    <source>
        <dbReference type="SAM" id="MobiDB-lite"/>
    </source>
</evidence>
<proteinExistence type="predicted"/>
<keyword evidence="4" id="KW-1185">Reference proteome</keyword>
<reference evidence="3" key="1">
    <citation type="submission" date="2017-07" db="EMBL/GenBank/DDBJ databases">
        <title>Taro Niue Genome Assembly and Annotation.</title>
        <authorList>
            <person name="Atibalentja N."/>
            <person name="Keating K."/>
            <person name="Fields C.J."/>
        </authorList>
    </citation>
    <scope>NUCLEOTIDE SEQUENCE</scope>
    <source>
        <strain evidence="3">Niue_2</strain>
        <tissue evidence="3">Leaf</tissue>
    </source>
</reference>
<keyword evidence="1" id="KW-0175">Coiled coil</keyword>
<evidence type="ECO:0000313" key="3">
    <source>
        <dbReference type="EMBL" id="MQM00651.1"/>
    </source>
</evidence>
<organism evidence="3 4">
    <name type="scientific">Colocasia esculenta</name>
    <name type="common">Wild taro</name>
    <name type="synonym">Arum esculentum</name>
    <dbReference type="NCBI Taxonomy" id="4460"/>
    <lineage>
        <taxon>Eukaryota</taxon>
        <taxon>Viridiplantae</taxon>
        <taxon>Streptophyta</taxon>
        <taxon>Embryophyta</taxon>
        <taxon>Tracheophyta</taxon>
        <taxon>Spermatophyta</taxon>
        <taxon>Magnoliopsida</taxon>
        <taxon>Liliopsida</taxon>
        <taxon>Araceae</taxon>
        <taxon>Aroideae</taxon>
        <taxon>Colocasieae</taxon>
        <taxon>Colocasia</taxon>
    </lineage>
</organism>